<keyword evidence="3" id="KW-1185">Reference proteome</keyword>
<dbReference type="Proteomes" id="UP000632377">
    <property type="component" value="Unassembled WGS sequence"/>
</dbReference>
<dbReference type="InterPro" id="IPR024207">
    <property type="entry name" value="CotJB_dom"/>
</dbReference>
<dbReference type="Pfam" id="PF12652">
    <property type="entry name" value="CotJB"/>
    <property type="match status" value="1"/>
</dbReference>
<protein>
    <submittedName>
        <fullName evidence="2">Spore coat protein CotJB</fullName>
    </submittedName>
</protein>
<keyword evidence="2" id="KW-0946">Virion</keyword>
<reference evidence="2 3" key="1">
    <citation type="submission" date="2021-01" db="EMBL/GenBank/DDBJ databases">
        <title>Genome public.</title>
        <authorList>
            <person name="Liu C."/>
            <person name="Sun Q."/>
        </authorList>
    </citation>
    <scope>NUCLEOTIDE SEQUENCE [LARGE SCALE GENOMIC DNA]</scope>
    <source>
        <strain evidence="2 3">YIM B02515</strain>
    </source>
</reference>
<proteinExistence type="predicted"/>
<organism evidence="2 3">
    <name type="scientific">Clostridium rhizosphaerae</name>
    <dbReference type="NCBI Taxonomy" id="2803861"/>
    <lineage>
        <taxon>Bacteria</taxon>
        <taxon>Bacillati</taxon>
        <taxon>Bacillota</taxon>
        <taxon>Clostridia</taxon>
        <taxon>Eubacteriales</taxon>
        <taxon>Clostridiaceae</taxon>
        <taxon>Clostridium</taxon>
    </lineage>
</organism>
<evidence type="ECO:0000259" key="1">
    <source>
        <dbReference type="Pfam" id="PF12652"/>
    </source>
</evidence>
<name>A0ABS1T8J1_9CLOT</name>
<evidence type="ECO:0000313" key="2">
    <source>
        <dbReference type="EMBL" id="MBL4935658.1"/>
    </source>
</evidence>
<dbReference type="EMBL" id="JAESWC010000002">
    <property type="protein sequence ID" value="MBL4935658.1"/>
    <property type="molecule type" value="Genomic_DNA"/>
</dbReference>
<comment type="caution">
    <text evidence="2">The sequence shown here is derived from an EMBL/GenBank/DDBJ whole genome shotgun (WGS) entry which is preliminary data.</text>
</comment>
<evidence type="ECO:0000313" key="3">
    <source>
        <dbReference type="Proteomes" id="UP000632377"/>
    </source>
</evidence>
<keyword evidence="2" id="KW-0167">Capsid protein</keyword>
<feature type="domain" description="Protein CotJB" evidence="1">
    <location>
        <begin position="14"/>
        <end position="85"/>
    </location>
</feature>
<sequence length="92" mass="11218">MIMKENMSKMDLKRQIAAVHMMLEDLQLYLNTHPTDKEALAKRNTFVKEFKMLRDEYNKCFGMISQDDSLSPYPWHWINEPWPWEYEANYKL</sequence>
<accession>A0ABS1T8J1</accession>
<gene>
    <name evidence="2" type="ORF">JK636_07790</name>
</gene>
<dbReference type="PIRSF" id="PIRSF010606">
    <property type="entry name" value="Spore_coat_CotJB"/>
    <property type="match status" value="1"/>
</dbReference>
<dbReference type="InterPro" id="IPR016571">
    <property type="entry name" value="Spore_coat_assembly_CotJB"/>
</dbReference>